<name>A0A0P1IVI1_9RHOB</name>
<feature type="chain" id="PRO_5006065659" evidence="1">
    <location>
        <begin position="23"/>
        <end position="465"/>
    </location>
</feature>
<dbReference type="EC" id="3.5.2.6" evidence="2"/>
<sequence length="465" mass="50688">MQNRVLNFVLAAVLGMSLQTLSASSQTLYDQAEDYRLGTSGEVDLEKALALHSESAAEGRDTSLVRMATIYIQLGQPENALAVLERGIARGHGFSQQVWARLHVGGKFGALSEPKLGIQALEDIATETNAAWARYILARAYENGTGVPINVGHAVSEYEKLADENYAPALRQLAEIAKRGTGAKQDLRKALSLYEQAYDAGNAGSLLSIARVHLELGNTAQAKAFYERAIENDIEYAAAEYARLHFLNEFADDSDKSFGASWLEDRAESGDVSAAIEAIQLWERKSRRISSLDLDSVLKTLKNSADQGDGRAARAYLRALRVLRWKIPNARKLHAAAVEKYEPILIGASLYREKFFASYDRNSHGASKAKATEVVRSLSGSDFVNAALGLRATEQTAFVHLVQSELKDLGFYSGSINGKATRQTVRAMLRFCSDIGSYDTCIHGPLLYSSASAISQGLAQKKGTQ</sequence>
<evidence type="ECO:0000256" key="1">
    <source>
        <dbReference type="SAM" id="SignalP"/>
    </source>
</evidence>
<keyword evidence="3" id="KW-1185">Reference proteome</keyword>
<protein>
    <submittedName>
        <fullName evidence="2">Beta-lactamase HcpA</fullName>
        <ecNumber evidence="2">3.5.2.6</ecNumber>
    </submittedName>
</protein>
<dbReference type="GO" id="GO:0008800">
    <property type="term" value="F:beta-lactamase activity"/>
    <property type="evidence" value="ECO:0007669"/>
    <property type="project" value="UniProtKB-EC"/>
</dbReference>
<dbReference type="SMART" id="SM00671">
    <property type="entry name" value="SEL1"/>
    <property type="match status" value="3"/>
</dbReference>
<keyword evidence="2" id="KW-0378">Hydrolase</keyword>
<keyword evidence="1" id="KW-0732">Signal</keyword>
<evidence type="ECO:0000313" key="2">
    <source>
        <dbReference type="EMBL" id="CUK27578.1"/>
    </source>
</evidence>
<reference evidence="3" key="1">
    <citation type="submission" date="2015-09" db="EMBL/GenBank/DDBJ databases">
        <authorList>
            <person name="Rodrigo-Torres Lidia"/>
            <person name="Arahal R.David."/>
        </authorList>
    </citation>
    <scope>NUCLEOTIDE SEQUENCE [LARGE SCALE GENOMIC DNA]</scope>
    <source>
        <strain evidence="3">CECT 5114</strain>
    </source>
</reference>
<dbReference type="Pfam" id="PF08238">
    <property type="entry name" value="Sel1"/>
    <property type="match status" value="3"/>
</dbReference>
<dbReference type="SMART" id="SM00028">
    <property type="entry name" value="TPR"/>
    <property type="match status" value="2"/>
</dbReference>
<organism evidence="2 3">
    <name type="scientific">Cognatishimia activa</name>
    <dbReference type="NCBI Taxonomy" id="1715691"/>
    <lineage>
        <taxon>Bacteria</taxon>
        <taxon>Pseudomonadati</taxon>
        <taxon>Pseudomonadota</taxon>
        <taxon>Alphaproteobacteria</taxon>
        <taxon>Rhodobacterales</taxon>
        <taxon>Paracoccaceae</taxon>
        <taxon>Cognatishimia</taxon>
    </lineage>
</organism>
<dbReference type="SUPFAM" id="SSF81901">
    <property type="entry name" value="HCP-like"/>
    <property type="match status" value="1"/>
</dbReference>
<gene>
    <name evidence="2" type="primary">hcpA</name>
    <name evidence="2" type="ORF">TA5114_03406</name>
</gene>
<dbReference type="InterPro" id="IPR050767">
    <property type="entry name" value="Sel1_AlgK"/>
</dbReference>
<dbReference type="Proteomes" id="UP000051184">
    <property type="component" value="Unassembled WGS sequence"/>
</dbReference>
<proteinExistence type="predicted"/>
<dbReference type="Pfam" id="PF13181">
    <property type="entry name" value="TPR_8"/>
    <property type="match status" value="2"/>
</dbReference>
<dbReference type="GO" id="GO:0036503">
    <property type="term" value="P:ERAD pathway"/>
    <property type="evidence" value="ECO:0007669"/>
    <property type="project" value="TreeGrafter"/>
</dbReference>
<dbReference type="PANTHER" id="PTHR11102">
    <property type="entry name" value="SEL-1-LIKE PROTEIN"/>
    <property type="match status" value="1"/>
</dbReference>
<dbReference type="InterPro" id="IPR019734">
    <property type="entry name" value="TPR_rpt"/>
</dbReference>
<dbReference type="AlphaFoldDB" id="A0A0P1IVI1"/>
<evidence type="ECO:0000313" key="3">
    <source>
        <dbReference type="Proteomes" id="UP000051184"/>
    </source>
</evidence>
<dbReference type="Gene3D" id="1.25.40.10">
    <property type="entry name" value="Tetratricopeptide repeat domain"/>
    <property type="match status" value="1"/>
</dbReference>
<dbReference type="OrthoDB" id="7832844at2"/>
<dbReference type="RefSeq" id="WP_058316495.1">
    <property type="nucleotide sequence ID" value="NZ_CYTO01000024.1"/>
</dbReference>
<dbReference type="EMBL" id="CYUE01000025">
    <property type="protein sequence ID" value="CUK27578.1"/>
    <property type="molecule type" value="Genomic_DNA"/>
</dbReference>
<dbReference type="InterPro" id="IPR006597">
    <property type="entry name" value="Sel1-like"/>
</dbReference>
<dbReference type="PANTHER" id="PTHR11102:SF147">
    <property type="entry name" value="SEL1L ADAPTOR SUBUNIT OF ERAD E3 UBIQUITIN LIGASE"/>
    <property type="match status" value="1"/>
</dbReference>
<feature type="signal peptide" evidence="1">
    <location>
        <begin position="1"/>
        <end position="22"/>
    </location>
</feature>
<dbReference type="STRING" id="1715691.TA5113_02546"/>
<accession>A0A0P1IVI1</accession>
<dbReference type="InterPro" id="IPR011990">
    <property type="entry name" value="TPR-like_helical_dom_sf"/>
</dbReference>